<dbReference type="RefSeq" id="WP_386845681.1">
    <property type="nucleotide sequence ID" value="NZ_JBHUMK010000048.1"/>
</dbReference>
<dbReference type="EMBL" id="JBHUMK010000048">
    <property type="protein sequence ID" value="MFD2609928.1"/>
    <property type="molecule type" value="Genomic_DNA"/>
</dbReference>
<dbReference type="Proteomes" id="UP001597475">
    <property type="component" value="Unassembled WGS sequence"/>
</dbReference>
<comment type="caution">
    <text evidence="1">The sequence shown here is derived from an EMBL/GenBank/DDBJ whole genome shotgun (WGS) entry which is preliminary data.</text>
</comment>
<gene>
    <name evidence="1" type="ORF">ACFSR9_10855</name>
</gene>
<protein>
    <submittedName>
        <fullName evidence="1">Uncharacterized protein</fullName>
    </submittedName>
</protein>
<name>A0ABW5P699_9DEIO</name>
<evidence type="ECO:0000313" key="2">
    <source>
        <dbReference type="Proteomes" id="UP001597475"/>
    </source>
</evidence>
<evidence type="ECO:0000313" key="1">
    <source>
        <dbReference type="EMBL" id="MFD2609928.1"/>
    </source>
</evidence>
<keyword evidence="2" id="KW-1185">Reference proteome</keyword>
<organism evidence="1 2">
    <name type="scientific">Deinococcus taklimakanensis</name>
    <dbReference type="NCBI Taxonomy" id="536443"/>
    <lineage>
        <taxon>Bacteria</taxon>
        <taxon>Thermotogati</taxon>
        <taxon>Deinococcota</taxon>
        <taxon>Deinococci</taxon>
        <taxon>Deinococcales</taxon>
        <taxon>Deinococcaceae</taxon>
        <taxon>Deinococcus</taxon>
    </lineage>
</organism>
<sequence length="91" mass="10446">METLLLIVLICIGVLAVLFFLKPRPARGTSPRARPALAPGERDWETRVLAQMMGDRARLERTVQSRRAKYPAASRAELLEVIYYEYVRDRS</sequence>
<proteinExistence type="predicted"/>
<reference evidence="2" key="1">
    <citation type="journal article" date="2019" name="Int. J. Syst. Evol. Microbiol.">
        <title>The Global Catalogue of Microorganisms (GCM) 10K type strain sequencing project: providing services to taxonomists for standard genome sequencing and annotation.</title>
        <authorList>
            <consortium name="The Broad Institute Genomics Platform"/>
            <consortium name="The Broad Institute Genome Sequencing Center for Infectious Disease"/>
            <person name="Wu L."/>
            <person name="Ma J."/>
        </authorList>
    </citation>
    <scope>NUCLEOTIDE SEQUENCE [LARGE SCALE GENOMIC DNA]</scope>
    <source>
        <strain evidence="2">KCTC 33842</strain>
    </source>
</reference>
<accession>A0ABW5P699</accession>